<evidence type="ECO:0000313" key="1">
    <source>
        <dbReference type="EMBL" id="QWT29852.1"/>
    </source>
</evidence>
<reference evidence="1" key="1">
    <citation type="submission" date="2021-03" db="EMBL/GenBank/DDBJ databases">
        <authorList>
            <person name="Alqahtani R."/>
            <person name="Behailu E."/>
            <person name="Cappabianca D.W."/>
            <person name="Csanadi-Schwartz K.M."/>
            <person name="Dalal A.S."/>
            <person name="Fahim M.S."/>
            <person name="Franklin J.M."/>
            <person name="Gluckman M.H."/>
            <person name="Levine C.J."/>
            <person name="Martin N."/>
            <person name="Milza N."/>
            <person name="Najmabadi R."/>
            <person name="Newman A.M."/>
            <person name="Pajunar M."/>
            <person name="Qalawee I."/>
            <person name="Rizvi A."/>
            <person name="Samuel A."/>
            <person name="Smith A."/>
            <person name="Swann F.E."/>
            <person name="Sweeney P."/>
            <person name="Torres N.R."/>
            <person name="Ventrone L."/>
            <person name="Ventura L."/>
            <person name="Wroe M."/>
            <person name="Acquaye N.A."/>
            <person name="Agnes T.J."/>
            <person name="Ahmed A."/>
            <person name="Ahmed S."/>
            <person name="Amodu B.A."/>
            <person name="Arefeayne N.F."/>
            <person name="Asamoah-Frimpong E.A."/>
            <person name="Attaran A."/>
            <person name="Barragan J.M."/>
            <person name="Baumgarten L.N."/>
            <person name="Berhane B."/>
            <person name="Beyene A."/>
            <person name="Bhattarai B."/>
            <person name="Biondokin D.V."/>
            <person name="Boone B.K."/>
            <person name="Burney S.Z."/>
            <person name="Cayanan J.-R.T."/>
            <person name="Cesta G."/>
            <person name="Chang J."/>
            <person name="Chavez J."/>
            <person name="Chorbajian C."/>
            <person name="Christian S."/>
            <person name="Corns J.R."/>
            <person name="Corns N.R."/>
            <person name="Cowan J.T."/>
            <person name="Coyne C."/>
            <person name="Dadzie B."/>
            <person name="Datu D.-L.V."/>
            <person name="Deng B.C."/>
            <person name="Der L."/>
            <person name="Dickerson K."/>
            <person name="Dozier E."/>
            <person name="Egbunine A.O."/>
            <person name="Farooq M."/>
            <person name="Fonge A.E."/>
            <person name="Ghomsi-Nono M.P."/>
            <person name="Giampietro H."/>
            <person name="Gunnison R.P."/>
            <person name="Han S.H."/>
            <person name="Hennigan A.J."/>
            <person name="Hong A.N."/>
            <person name="Ijomor E.C."/>
            <person name="Jalali A."/>
            <person name="Jamil T.Z."/>
            <person name="Jenkins C.R."/>
            <person name="Joseph M.A."/>
            <person name="Jowanowitch O.J."/>
            <person name="Kang D."/>
            <person name="Khan A."/>
            <person name="Khan Z.K."/>
            <person name="Kiewe T."/>
            <person name="Kjerulf A.B."/>
            <person name="Kolosey V."/>
            <person name="Kurup M."/>
            <person name="Lee V.H."/>
            <person name="Llontop-Maldonado V."/>
            <person name="Long P."/>
            <person name="Lu N."/>
            <person name="Majekodunmi A."/>
            <person name="Malik H.W."/>
            <person name="Marcellino S.C."/>
            <person name="Martinez L.A."/>
            <person name="Meher F.N."/>
            <person name="Michelin M.A."/>
            <person name="Mitchell K.G."/>
            <person name="Mullens W.J."/>
            <person name="Nwakama C."/>
            <person name="Nwosu F.T."/>
            <person name="Oboh E.C."/>
            <person name="Odujinrin O."/>
            <person name="Ogunsan O."/>
            <person name="O'Neill K."/>
            <person name="Oxlaj J.A."/>
            <person name="Patel A.K."/>
            <person name="Patel B.R."/>
            <person name="Pham Q."/>
            <person name="Porter J."/>
            <person name="Portes J."/>
            <person name="Prokopenko A."/>
            <person name="Quraishi M."/>
            <person name="Qureshi M.-A."/>
            <person name="Rivera A."/>
            <person name="Rubalsky V."/>
            <person name="Saikali Y."/>
            <person name="Saqaf K."/>
            <person name="Saroya S.R."/>
            <person name="Seas A."/>
            <person name="Shadrick R.E."/>
            <person name="Sharda N."/>
            <person name="Sigindere M.T."/>
            <person name="Simbi V.G."/>
            <person name="Thuzar C."/>
            <person name="Tran K."/>
            <person name="Tran V.D."/>
            <person name="Trang W."/>
            <person name="Vaishnav N."/>
            <person name="Vuong K."/>
            <person name="Walker C."/>
            <person name="Wallace S.A."/>
            <person name="Warfield J.C."/>
            <person name="Wikina T."/>
            <person name="Wobbeking F.T."/>
            <person name="Worrent L.D."/>
            <person name="Yan T."/>
            <person name="Zehra A."/>
            <person name="Avazpour P."/>
            <person name="Kim F.M."/>
            <person name="Mason K."/>
            <person name="Nguyen D.A."/>
            <person name="Pettit S.M."/>
            <person name="Zhou O.J."/>
            <person name="Brissett D.L."/>
            <person name="Gualtieri C."/>
            <person name="Hufford T.M."/>
            <person name="Ko J.M."/>
            <person name="Novak J.K."/>
            <person name="Smith Z.M."/>
            <person name="Mayer-Bacon C."/>
            <person name="Erill I."/>
            <person name="Caruso S.M."/>
            <person name="Garlena R.A."/>
            <person name="Russell D.A."/>
            <person name="Pope W.H."/>
            <person name="Jacobs-Sera D."/>
            <person name="Hatfull G.F."/>
        </authorList>
    </citation>
    <scope>NUCLEOTIDE SEQUENCE</scope>
</reference>
<dbReference type="EMBL" id="MW822144">
    <property type="protein sequence ID" value="QWT29852.1"/>
    <property type="molecule type" value="Genomic_DNA"/>
</dbReference>
<dbReference type="GeneID" id="77931543"/>
<sequence length="163" mass="18402">MTTTAATHPATASSPTLATLLKDPKYKAYFLRPAIIPKGIYHLAPFKVWALTPAGKWAGTTAVDYREAFGKVKRLLASPKFVDVSISSRVIGFRGPEELVMDYKSRGYDWCIMCRRPVHFAPRRKHHALRDDLHRYFSAFPVCPYCGIREETMLHSGVTMGKN</sequence>
<accession>A0A8F2IWB1</accession>
<dbReference type="RefSeq" id="YP_010655677.1">
    <property type="nucleotide sequence ID" value="NC_070830.1"/>
</dbReference>
<dbReference type="Proteomes" id="UP000683386">
    <property type="component" value="Segment"/>
</dbReference>
<name>A0A8F2IWB1_9CAUD</name>
<protein>
    <submittedName>
        <fullName evidence="1">Uncharacterized protein</fullName>
    </submittedName>
</protein>
<proteinExistence type="predicted"/>
<organism evidence="1 2">
    <name type="scientific">Streptomyces phage KimJongPhill</name>
    <dbReference type="NCBI Taxonomy" id="2848886"/>
    <lineage>
        <taxon>Viruses</taxon>
        <taxon>Duplodnaviria</taxon>
        <taxon>Heunggongvirae</taxon>
        <taxon>Uroviricota</taxon>
        <taxon>Caudoviricetes</taxon>
        <taxon>Zukovirus</taxon>
        <taxon>Zukovirus phill</taxon>
    </lineage>
</organism>
<evidence type="ECO:0000313" key="2">
    <source>
        <dbReference type="Proteomes" id="UP000683386"/>
    </source>
</evidence>
<dbReference type="KEGG" id="vg:77931543"/>
<keyword evidence="2" id="KW-1185">Reference proteome</keyword>
<gene>
    <name evidence="1" type="primary">71</name>
    <name evidence="1" type="ORF">SEA_KIMJONGPHILL_71</name>
</gene>